<protein>
    <submittedName>
        <fullName evidence="2">Uncharacterized protein</fullName>
    </submittedName>
</protein>
<dbReference type="EMBL" id="GDHC01020998">
    <property type="protein sequence ID" value="JAP97630.1"/>
    <property type="molecule type" value="Transcribed_RNA"/>
</dbReference>
<feature type="compositionally biased region" description="Polar residues" evidence="1">
    <location>
        <begin position="1"/>
        <end position="13"/>
    </location>
</feature>
<dbReference type="AlphaFoldDB" id="A0A146KM60"/>
<accession>A0A146KM60</accession>
<proteinExistence type="predicted"/>
<organism evidence="2">
    <name type="scientific">Lygus hesperus</name>
    <name type="common">Western plant bug</name>
    <dbReference type="NCBI Taxonomy" id="30085"/>
    <lineage>
        <taxon>Eukaryota</taxon>
        <taxon>Metazoa</taxon>
        <taxon>Ecdysozoa</taxon>
        <taxon>Arthropoda</taxon>
        <taxon>Hexapoda</taxon>
        <taxon>Insecta</taxon>
        <taxon>Pterygota</taxon>
        <taxon>Neoptera</taxon>
        <taxon>Paraneoptera</taxon>
        <taxon>Hemiptera</taxon>
        <taxon>Heteroptera</taxon>
        <taxon>Panheteroptera</taxon>
        <taxon>Cimicomorpha</taxon>
        <taxon>Miridae</taxon>
        <taxon>Mirini</taxon>
        <taxon>Lygus</taxon>
    </lineage>
</organism>
<feature type="region of interest" description="Disordered" evidence="1">
    <location>
        <begin position="1"/>
        <end position="22"/>
    </location>
</feature>
<evidence type="ECO:0000256" key="1">
    <source>
        <dbReference type="SAM" id="MobiDB-lite"/>
    </source>
</evidence>
<reference evidence="2" key="1">
    <citation type="journal article" date="2016" name="Gigascience">
        <title>De novo construction of an expanded transcriptome assembly for the western tarnished plant bug, Lygus hesperus.</title>
        <authorList>
            <person name="Tassone E.E."/>
            <person name="Geib S.M."/>
            <person name="Hall B."/>
            <person name="Fabrick J.A."/>
            <person name="Brent C.S."/>
            <person name="Hull J.J."/>
        </authorList>
    </citation>
    <scope>NUCLEOTIDE SEQUENCE</scope>
</reference>
<evidence type="ECO:0000313" key="2">
    <source>
        <dbReference type="EMBL" id="JAP97630.1"/>
    </source>
</evidence>
<name>A0A146KM60_LYGHE</name>
<sequence length="132" mass="14357">MVHYATSLSSQHAVPSAPHSMSELSALHATAHANETRVQQTLTEATEELRRCRDQLQTAVEGKDELERQIGDAMYAKSQVYHAHNGDELCASAVSSLQTELTQVTLTLSNTKEATLARQAHLVNMTAAIDDA</sequence>
<gene>
    <name evidence="2" type="ORF">g.48586</name>
</gene>